<dbReference type="InParanoid" id="A0A0J6WT46"/>
<evidence type="ECO:0000313" key="2">
    <source>
        <dbReference type="EMBL" id="KMO85674.1"/>
    </source>
</evidence>
<proteinExistence type="predicted"/>
<feature type="region of interest" description="Disordered" evidence="1">
    <location>
        <begin position="47"/>
        <end position="67"/>
    </location>
</feature>
<dbReference type="PATRIC" id="fig|1122219.3.peg.2398"/>
<comment type="caution">
    <text evidence="2">The sequence shown here is derived from an EMBL/GenBank/DDBJ whole genome shotgun (WGS) entry which is preliminary data.</text>
</comment>
<protein>
    <submittedName>
        <fullName evidence="2">Uncharacterized protein</fullName>
    </submittedName>
</protein>
<organism evidence="2 3">
    <name type="scientific">Megasphaera cerevisiae DSM 20462</name>
    <dbReference type="NCBI Taxonomy" id="1122219"/>
    <lineage>
        <taxon>Bacteria</taxon>
        <taxon>Bacillati</taxon>
        <taxon>Bacillota</taxon>
        <taxon>Negativicutes</taxon>
        <taxon>Veillonellales</taxon>
        <taxon>Veillonellaceae</taxon>
        <taxon>Megasphaera</taxon>
    </lineage>
</organism>
<name>A0A0J6WT46_9FIRM</name>
<gene>
    <name evidence="2" type="ORF">AB840_12105</name>
</gene>
<keyword evidence="3" id="KW-1185">Reference proteome</keyword>
<sequence length="67" mass="7751">MTISELRNMTDSELKELAKQKRITKKGKCSPTSDAYQAQNILWIRAGRPFDRKEQPNDDPWGLIDSE</sequence>
<accession>A0A0J6WT46</accession>
<dbReference type="OrthoDB" id="9993912at2"/>
<dbReference type="AlphaFoldDB" id="A0A0J6WT46"/>
<reference evidence="2 3" key="1">
    <citation type="submission" date="2015-06" db="EMBL/GenBank/DDBJ databases">
        <title>Draft genome sequence of beer spoilage bacterium Megasphaera cerevisiae type strain 20462.</title>
        <authorList>
            <person name="Kutumbaka K."/>
            <person name="Pasmowitz J."/>
            <person name="Mategko J."/>
            <person name="Reyes D."/>
            <person name="Friedrich A."/>
            <person name="Han S."/>
            <person name="Martens-Habbena W."/>
            <person name="Neal-McKinney J."/>
            <person name="Janagama H.K."/>
            <person name="Nadala C."/>
            <person name="Samadpour M."/>
        </authorList>
    </citation>
    <scope>NUCLEOTIDE SEQUENCE [LARGE SCALE GENOMIC DNA]</scope>
    <source>
        <strain evidence="2 3">DSM 20462</strain>
    </source>
</reference>
<evidence type="ECO:0000256" key="1">
    <source>
        <dbReference type="SAM" id="MobiDB-lite"/>
    </source>
</evidence>
<dbReference type="Proteomes" id="UP000036503">
    <property type="component" value="Unassembled WGS sequence"/>
</dbReference>
<dbReference type="EMBL" id="LEKT01000050">
    <property type="protein sequence ID" value="KMO85674.1"/>
    <property type="molecule type" value="Genomic_DNA"/>
</dbReference>
<evidence type="ECO:0000313" key="3">
    <source>
        <dbReference type="Proteomes" id="UP000036503"/>
    </source>
</evidence>